<protein>
    <submittedName>
        <fullName evidence="1">Uncharacterized protein</fullName>
    </submittedName>
</protein>
<evidence type="ECO:0000313" key="2">
    <source>
        <dbReference type="Proteomes" id="UP000075424"/>
    </source>
</evidence>
<reference evidence="1 2" key="1">
    <citation type="submission" date="2016-01" db="EMBL/GenBank/DDBJ databases">
        <title>Draft Genome Sequences of Seven Thermophilic Sporeformers Isolated from Foods.</title>
        <authorList>
            <person name="Berendsen E.M."/>
            <person name="Wells-Bennik M.H."/>
            <person name="Krawcyk A.O."/>
            <person name="De Jong A."/>
            <person name="Holsappel S."/>
            <person name="Eijlander R.T."/>
            <person name="Kuipers O.P."/>
        </authorList>
    </citation>
    <scope>NUCLEOTIDE SEQUENCE [LARGE SCALE GENOMIC DNA]</scope>
    <source>
        <strain evidence="1 2">B4109</strain>
    </source>
</reference>
<gene>
    <name evidence="1" type="ORF">B4109_1892</name>
</gene>
<accession>A0A150M594</accession>
<evidence type="ECO:0000313" key="1">
    <source>
        <dbReference type="EMBL" id="KYD19585.1"/>
    </source>
</evidence>
<name>A0A150M594_GEOSE</name>
<dbReference type="AlphaFoldDB" id="A0A150M594"/>
<dbReference type="EMBL" id="LQYV01000154">
    <property type="protein sequence ID" value="KYD19585.1"/>
    <property type="molecule type" value="Genomic_DNA"/>
</dbReference>
<organism evidence="1 2">
    <name type="scientific">Geobacillus stearothermophilus</name>
    <name type="common">Bacillus stearothermophilus</name>
    <dbReference type="NCBI Taxonomy" id="1422"/>
    <lineage>
        <taxon>Bacteria</taxon>
        <taxon>Bacillati</taxon>
        <taxon>Bacillota</taxon>
        <taxon>Bacilli</taxon>
        <taxon>Bacillales</taxon>
        <taxon>Anoxybacillaceae</taxon>
        <taxon>Geobacillus</taxon>
    </lineage>
</organism>
<sequence length="42" mass="4509">MTAIQINSTEISPLAESARGFFDESVKKCHLTSGAPQGNMLQ</sequence>
<proteinExistence type="predicted"/>
<comment type="caution">
    <text evidence="1">The sequence shown here is derived from an EMBL/GenBank/DDBJ whole genome shotgun (WGS) entry which is preliminary data.</text>
</comment>
<dbReference type="Proteomes" id="UP000075424">
    <property type="component" value="Unassembled WGS sequence"/>
</dbReference>